<evidence type="ECO:0000256" key="4">
    <source>
        <dbReference type="ARBA" id="ARBA00022989"/>
    </source>
</evidence>
<accession>A0A4S2MPI5</accession>
<keyword evidence="5 7" id="KW-0472">Membrane</keyword>
<dbReference type="FunFam" id="3.30.70.1350:FF:000003">
    <property type="entry name" value="Cation diffusion facilitator 1"/>
    <property type="match status" value="1"/>
</dbReference>
<dbReference type="SUPFAM" id="SSF161111">
    <property type="entry name" value="Cation efflux protein transmembrane domain-like"/>
    <property type="match status" value="1"/>
</dbReference>
<dbReference type="NCBIfam" id="TIGR01297">
    <property type="entry name" value="CDF"/>
    <property type="match status" value="1"/>
</dbReference>
<dbReference type="InterPro" id="IPR027469">
    <property type="entry name" value="Cation_efflux_TMD_sf"/>
</dbReference>
<feature type="region of interest" description="Disordered" evidence="6">
    <location>
        <begin position="66"/>
        <end position="87"/>
    </location>
</feature>
<evidence type="ECO:0000256" key="6">
    <source>
        <dbReference type="SAM" id="MobiDB-lite"/>
    </source>
</evidence>
<dbReference type="Pfam" id="PF01545">
    <property type="entry name" value="Cation_efflux"/>
    <property type="match status" value="1"/>
</dbReference>
<feature type="domain" description="Cation efflux protein transmembrane" evidence="8">
    <location>
        <begin position="138"/>
        <end position="328"/>
    </location>
</feature>
<dbReference type="STRING" id="341454.A0A4S2MPI5"/>
<dbReference type="GO" id="GO:0008324">
    <property type="term" value="F:monoatomic cation transmembrane transporter activity"/>
    <property type="evidence" value="ECO:0007669"/>
    <property type="project" value="InterPro"/>
</dbReference>
<evidence type="ECO:0000256" key="7">
    <source>
        <dbReference type="SAM" id="Phobius"/>
    </source>
</evidence>
<feature type="transmembrane region" description="Helical" evidence="7">
    <location>
        <begin position="242"/>
        <end position="261"/>
    </location>
</feature>
<evidence type="ECO:0000256" key="2">
    <source>
        <dbReference type="ARBA" id="ARBA00022448"/>
    </source>
</evidence>
<gene>
    <name evidence="10" type="ORF">EX30DRAFT_126087</name>
</gene>
<protein>
    <submittedName>
        <fullName evidence="10">Uncharacterized protein</fullName>
    </submittedName>
</protein>
<dbReference type="GO" id="GO:0016020">
    <property type="term" value="C:membrane"/>
    <property type="evidence" value="ECO:0007669"/>
    <property type="project" value="UniProtKB-SubCell"/>
</dbReference>
<feature type="transmembrane region" description="Helical" evidence="7">
    <location>
        <begin position="131"/>
        <end position="153"/>
    </location>
</feature>
<evidence type="ECO:0000259" key="8">
    <source>
        <dbReference type="Pfam" id="PF01545"/>
    </source>
</evidence>
<keyword evidence="11" id="KW-1185">Reference proteome</keyword>
<organism evidence="10 11">
    <name type="scientific">Ascodesmis nigricans</name>
    <dbReference type="NCBI Taxonomy" id="341454"/>
    <lineage>
        <taxon>Eukaryota</taxon>
        <taxon>Fungi</taxon>
        <taxon>Dikarya</taxon>
        <taxon>Ascomycota</taxon>
        <taxon>Pezizomycotina</taxon>
        <taxon>Pezizomycetes</taxon>
        <taxon>Pezizales</taxon>
        <taxon>Ascodesmidaceae</taxon>
        <taxon>Ascodesmis</taxon>
    </lineage>
</organism>
<feature type="transmembrane region" description="Helical" evidence="7">
    <location>
        <begin position="307"/>
        <end position="331"/>
    </location>
</feature>
<name>A0A4S2MPI5_9PEZI</name>
<keyword evidence="2" id="KW-0813">Transport</keyword>
<dbReference type="Pfam" id="PF16916">
    <property type="entry name" value="ZT_dimer"/>
    <property type="match status" value="1"/>
</dbReference>
<keyword evidence="4 7" id="KW-1133">Transmembrane helix</keyword>
<comment type="subcellular location">
    <subcellularLocation>
        <location evidence="1">Membrane</location>
        <topology evidence="1">Multi-pass membrane protein</topology>
    </subcellularLocation>
</comment>
<dbReference type="Gene3D" id="1.20.1510.10">
    <property type="entry name" value="Cation efflux protein transmembrane domain"/>
    <property type="match status" value="1"/>
</dbReference>
<dbReference type="SUPFAM" id="SSF160240">
    <property type="entry name" value="Cation efflux protein cytoplasmic domain-like"/>
    <property type="match status" value="1"/>
</dbReference>
<dbReference type="InterPro" id="IPR002524">
    <property type="entry name" value="Cation_efflux"/>
</dbReference>
<dbReference type="OrthoDB" id="78296at2759"/>
<evidence type="ECO:0000259" key="9">
    <source>
        <dbReference type="Pfam" id="PF16916"/>
    </source>
</evidence>
<dbReference type="InterPro" id="IPR058533">
    <property type="entry name" value="Cation_efflux_TM"/>
</dbReference>
<proteinExistence type="predicted"/>
<dbReference type="InterPro" id="IPR027470">
    <property type="entry name" value="Cation_efflux_CTD"/>
</dbReference>
<evidence type="ECO:0000256" key="3">
    <source>
        <dbReference type="ARBA" id="ARBA00022692"/>
    </source>
</evidence>
<dbReference type="PANTHER" id="PTHR43840:SF12">
    <property type="entry name" value="CATION DIFFUSION FACILITATOR 1 (AFU_ORTHOLOGUE AFUA_1G14440)"/>
    <property type="match status" value="1"/>
</dbReference>
<evidence type="ECO:0000313" key="11">
    <source>
        <dbReference type="Proteomes" id="UP000298138"/>
    </source>
</evidence>
<evidence type="ECO:0000256" key="1">
    <source>
        <dbReference type="ARBA" id="ARBA00004141"/>
    </source>
</evidence>
<evidence type="ECO:0000256" key="5">
    <source>
        <dbReference type="ARBA" id="ARBA00023136"/>
    </source>
</evidence>
<evidence type="ECO:0000313" key="10">
    <source>
        <dbReference type="EMBL" id="TGZ78955.1"/>
    </source>
</evidence>
<reference evidence="10 11" key="1">
    <citation type="submission" date="2019-04" db="EMBL/GenBank/DDBJ databases">
        <title>Comparative genomics and transcriptomics to analyze fruiting body development in filamentous ascomycetes.</title>
        <authorList>
            <consortium name="DOE Joint Genome Institute"/>
            <person name="Lutkenhaus R."/>
            <person name="Traeger S."/>
            <person name="Breuer J."/>
            <person name="Kuo A."/>
            <person name="Lipzen A."/>
            <person name="Pangilinan J."/>
            <person name="Dilworth D."/>
            <person name="Sandor L."/>
            <person name="Poggeler S."/>
            <person name="Barry K."/>
            <person name="Grigoriev I.V."/>
            <person name="Nowrousian M."/>
        </authorList>
    </citation>
    <scope>NUCLEOTIDE SEQUENCE [LARGE SCALE GENOMIC DNA]</scope>
    <source>
        <strain evidence="10 11">CBS 389.68</strain>
    </source>
</reference>
<dbReference type="GO" id="GO:0098771">
    <property type="term" value="P:inorganic ion homeostasis"/>
    <property type="evidence" value="ECO:0007669"/>
    <property type="project" value="UniProtKB-ARBA"/>
</dbReference>
<dbReference type="Gene3D" id="3.30.70.1350">
    <property type="entry name" value="Cation efflux protein, cytoplasmic domain"/>
    <property type="match status" value="1"/>
</dbReference>
<dbReference type="AlphaFoldDB" id="A0A4S2MPI5"/>
<dbReference type="InterPro" id="IPR036837">
    <property type="entry name" value="Cation_efflux_CTD_sf"/>
</dbReference>
<feature type="domain" description="Cation efflux protein cytoplasmic" evidence="9">
    <location>
        <begin position="341"/>
        <end position="409"/>
    </location>
</feature>
<dbReference type="InterPro" id="IPR050291">
    <property type="entry name" value="CDF_Transporter"/>
</dbReference>
<feature type="transmembrane region" description="Helical" evidence="7">
    <location>
        <begin position="202"/>
        <end position="222"/>
    </location>
</feature>
<keyword evidence="3 7" id="KW-0812">Transmembrane</keyword>
<dbReference type="EMBL" id="ML220136">
    <property type="protein sequence ID" value="TGZ78955.1"/>
    <property type="molecule type" value="Genomic_DNA"/>
</dbReference>
<dbReference type="FunFam" id="1.20.1510.10:FF:000005">
    <property type="entry name" value="Putative Cation diffusion facilitator 1"/>
    <property type="match status" value="1"/>
</dbReference>
<dbReference type="Proteomes" id="UP000298138">
    <property type="component" value="Unassembled WGS sequence"/>
</dbReference>
<dbReference type="InParanoid" id="A0A4S2MPI5"/>
<dbReference type="GO" id="GO:0030003">
    <property type="term" value="P:intracellular monoatomic cation homeostasis"/>
    <property type="evidence" value="ECO:0007669"/>
    <property type="project" value="UniProtKB-ARBA"/>
</dbReference>
<sequence length="424" mass="46952">MGTATTTTTVLTSPQDLELTLPPLQTHDPYRLSSALKSPAEISALSDTKSTHHRIPFHERILPNYTHRRRRSSVSGTPSPTAAAHPGPTVDVKGLKAFYERQNNYIQYVLKSVDDHRNEARDEMGDTRLRAAIAIQGSFIANLVLAGLQMYAAVSSGSLSLFATMADSIFDPLSNLLLILSHRAVRSVDASRFPSGKARLETAGNIGFSFLMIAVSLILIVLSIRDISSGHPSDTKSFHLPSVIAVSIALTVKLLLFFYCYSLKDTYSQIGILWRDHRNDLPVNAFGLLMSIAGAKLKWWVDPMGAIIIGVVILLAWGKVVYNESLLLIGVTASHEMRGLITYVAMTHSEKITHIDTVRAYHSGPRIIVEVDIVMDAESKLRETHDIAEALQEKLEALPDVERAYVHVDYEVLHKPEHFLKKEL</sequence>
<dbReference type="PANTHER" id="PTHR43840">
    <property type="entry name" value="MITOCHONDRIAL METAL TRANSPORTER 1-RELATED"/>
    <property type="match status" value="1"/>
</dbReference>